<dbReference type="AlphaFoldDB" id="A0A7N0V2T5"/>
<dbReference type="PANTHER" id="PTHR31232:SF8">
    <property type="entry name" value="S-PROTEIN HOMOLOG"/>
    <property type="match status" value="1"/>
</dbReference>
<comment type="subcellular location">
    <subcellularLocation>
        <location evidence="1 6">Secreted</location>
    </subcellularLocation>
</comment>
<dbReference type="Gramene" id="Kaladp0095s0412.1.v1.1">
    <property type="protein sequence ID" value="Kaladp0095s0412.1.v1.1.CDS.1"/>
    <property type="gene ID" value="Kaladp0095s0412.v1.1"/>
</dbReference>
<keyword evidence="7" id="KW-0472">Membrane</keyword>
<organism evidence="8 9">
    <name type="scientific">Kalanchoe fedtschenkoi</name>
    <name type="common">Lavender scallops</name>
    <name type="synonym">South American air plant</name>
    <dbReference type="NCBI Taxonomy" id="63787"/>
    <lineage>
        <taxon>Eukaryota</taxon>
        <taxon>Viridiplantae</taxon>
        <taxon>Streptophyta</taxon>
        <taxon>Embryophyta</taxon>
        <taxon>Tracheophyta</taxon>
        <taxon>Spermatophyta</taxon>
        <taxon>Magnoliopsida</taxon>
        <taxon>eudicotyledons</taxon>
        <taxon>Gunneridae</taxon>
        <taxon>Pentapetalae</taxon>
        <taxon>Saxifragales</taxon>
        <taxon>Crassulaceae</taxon>
        <taxon>Kalanchoe</taxon>
    </lineage>
</organism>
<dbReference type="OMA" id="CTMKLDQ"/>
<evidence type="ECO:0000313" key="8">
    <source>
        <dbReference type="EnsemblPlants" id="Kaladp0095s0412.1.v1.1.CDS.1"/>
    </source>
</evidence>
<evidence type="ECO:0000256" key="3">
    <source>
        <dbReference type="ARBA" id="ARBA00022471"/>
    </source>
</evidence>
<comment type="similarity">
    <text evidence="2 6">Belongs to the plant self-incompatibility (S1) protein family.</text>
</comment>
<dbReference type="GO" id="GO:0060320">
    <property type="term" value="P:rejection of self pollen"/>
    <property type="evidence" value="ECO:0007669"/>
    <property type="project" value="UniProtKB-KW"/>
</dbReference>
<dbReference type="Proteomes" id="UP000594263">
    <property type="component" value="Unplaced"/>
</dbReference>
<dbReference type="InterPro" id="IPR010264">
    <property type="entry name" value="Self-incomp_S1"/>
</dbReference>
<evidence type="ECO:0000256" key="5">
    <source>
        <dbReference type="ARBA" id="ARBA00022729"/>
    </source>
</evidence>
<evidence type="ECO:0000256" key="2">
    <source>
        <dbReference type="ARBA" id="ARBA00005581"/>
    </source>
</evidence>
<keyword evidence="7" id="KW-0812">Transmembrane</keyword>
<evidence type="ECO:0000256" key="6">
    <source>
        <dbReference type="RuleBase" id="RU367044"/>
    </source>
</evidence>
<reference evidence="8" key="1">
    <citation type="submission" date="2021-01" db="UniProtKB">
        <authorList>
            <consortium name="EnsemblPlants"/>
        </authorList>
    </citation>
    <scope>IDENTIFICATION</scope>
</reference>
<keyword evidence="9" id="KW-1185">Reference proteome</keyword>
<dbReference type="PANTHER" id="PTHR31232">
    <property type="match status" value="1"/>
</dbReference>
<dbReference type="EnsemblPlants" id="Kaladp0095s0412.1.v1.1">
    <property type="protein sequence ID" value="Kaladp0095s0412.1.v1.1.CDS.1"/>
    <property type="gene ID" value="Kaladp0095s0412.v1.1"/>
</dbReference>
<dbReference type="GO" id="GO:0005576">
    <property type="term" value="C:extracellular region"/>
    <property type="evidence" value="ECO:0007669"/>
    <property type="project" value="UniProtKB-SubCell"/>
</dbReference>
<evidence type="ECO:0000313" key="9">
    <source>
        <dbReference type="Proteomes" id="UP000594263"/>
    </source>
</evidence>
<protein>
    <recommendedName>
        <fullName evidence="6">S-protein homolog</fullName>
    </recommendedName>
</protein>
<name>A0A7N0V2T5_KALFE</name>
<evidence type="ECO:0000256" key="7">
    <source>
        <dbReference type="SAM" id="Phobius"/>
    </source>
</evidence>
<accession>A0A7N0V2T5</accession>
<dbReference type="Pfam" id="PF05938">
    <property type="entry name" value="Self-incomp_S1"/>
    <property type="match status" value="1"/>
</dbReference>
<keyword evidence="7" id="KW-1133">Transmembrane helix</keyword>
<proteinExistence type="inferred from homology"/>
<evidence type="ECO:0000256" key="1">
    <source>
        <dbReference type="ARBA" id="ARBA00004613"/>
    </source>
</evidence>
<keyword evidence="3 6" id="KW-0713">Self-incompatibility</keyword>
<evidence type="ECO:0000256" key="4">
    <source>
        <dbReference type="ARBA" id="ARBA00022525"/>
    </source>
</evidence>
<keyword evidence="5" id="KW-0732">Signal</keyword>
<feature type="transmembrane region" description="Helical" evidence="7">
    <location>
        <begin position="32"/>
        <end position="49"/>
    </location>
</feature>
<sequence length="169" mass="19434">MVIDNLVDILTILYLFAPLNMKITNSTHSSCATLWLIFCILSLIVFLSAKHPSSHHYFQKSEYHVRITNGFSSNSSLPLIIWCSSERDELGSLALQEGDDFSWSLKSNFLGTVGGHQYTCTMKWDLRRRSFVAFSGGRGESRKCLWLVKEDGFYFSEDEVSWKKKFSWP</sequence>
<keyword evidence="4 6" id="KW-0964">Secreted</keyword>